<name>A0A5M8Q1U0_9LECA</name>
<dbReference type="OrthoDB" id="312015at2759"/>
<dbReference type="Pfam" id="PF11559">
    <property type="entry name" value="ADIP"/>
    <property type="match status" value="1"/>
</dbReference>
<feature type="region of interest" description="Disordered" evidence="4">
    <location>
        <begin position="441"/>
        <end position="472"/>
    </location>
</feature>
<dbReference type="InterPro" id="IPR021622">
    <property type="entry name" value="Afadin/alpha-actinin-bd"/>
</dbReference>
<evidence type="ECO:0000256" key="4">
    <source>
        <dbReference type="SAM" id="MobiDB-lite"/>
    </source>
</evidence>
<dbReference type="AlphaFoldDB" id="A0A5M8Q1U0"/>
<evidence type="ECO:0008006" key="7">
    <source>
        <dbReference type="Google" id="ProtNLM"/>
    </source>
</evidence>
<proteinExistence type="inferred from homology"/>
<evidence type="ECO:0000313" key="5">
    <source>
        <dbReference type="EMBL" id="KAA6415672.1"/>
    </source>
</evidence>
<evidence type="ECO:0000256" key="1">
    <source>
        <dbReference type="ARBA" id="ARBA00009291"/>
    </source>
</evidence>
<sequence length="575" mass="62225">MDPSNLQTASVYINNLLLSRGLLRNGVPIPFATPSDAGGGGGTDTTMARVMNLVHDMVLRRDREADTLCTLSQNLQALRNTSTQQCQTIARLESRNAELERQLALSGAQERDAKATLRSAENRTRALREEMGRLKVAVAQIRGQCANDIRRRDGEIGRLKRHLDGRRGRDGNGGQVGVVVVLPGLGGKGQRGGLGQSAAAAETDVDSPQYSLKQETTDFLTQLSQSLSDENDALIGLVRSSLITLRGLQGLPASASATSAGARGASAMVDDDSNVILTPPASFEVLAADMDEVLEHLRGLLTNPSFVPIEEVEVREDEIVRLRDAWEKMEARWREAVGLMDGWRKRMTESGDTINLDDLTMGLNLGSECDVATSQRREEPTAEKDEEGDVCLRGVEERDSSSLVLRASSVSSSDELTSEDRIPGNVAEGFTARGSAFLDSNVLSQGSGNARHNSSRRNPSNGIPVEGTEDGATENVAADSIALLRVYGDKVPPQPVSDQNDSRLPRHTTQNVTTAPMAVQEKLDRAGAEAEEVRTREHNTTGRKSVATKKVGTRSNWRRSTISPQELESWTGFGY</sequence>
<feature type="region of interest" description="Disordered" evidence="4">
    <location>
        <begin position="489"/>
        <end position="510"/>
    </location>
</feature>
<dbReference type="Proteomes" id="UP000324767">
    <property type="component" value="Unassembled WGS sequence"/>
</dbReference>
<protein>
    <recommendedName>
        <fullName evidence="7">Afadin/alpha-actinin-binding</fullName>
    </recommendedName>
</protein>
<gene>
    <name evidence="5" type="ORF">FRX48_00390</name>
</gene>
<dbReference type="EMBL" id="VXIT01000001">
    <property type="protein sequence ID" value="KAA6415672.1"/>
    <property type="molecule type" value="Genomic_DNA"/>
</dbReference>
<feature type="coiled-coil region" evidence="3">
    <location>
        <begin position="82"/>
        <end position="137"/>
    </location>
</feature>
<accession>A0A5M8Q1U0</accession>
<comment type="similarity">
    <text evidence="1">Belongs to the ADIP family.</text>
</comment>
<feature type="region of interest" description="Disordered" evidence="4">
    <location>
        <begin position="191"/>
        <end position="210"/>
    </location>
</feature>
<feature type="region of interest" description="Disordered" evidence="4">
    <location>
        <begin position="530"/>
        <end position="559"/>
    </location>
</feature>
<feature type="compositionally biased region" description="Basic and acidic residues" evidence="4">
    <location>
        <begin position="530"/>
        <end position="540"/>
    </location>
</feature>
<evidence type="ECO:0000313" key="6">
    <source>
        <dbReference type="Proteomes" id="UP000324767"/>
    </source>
</evidence>
<organism evidence="5 6">
    <name type="scientific">Lasallia pustulata</name>
    <dbReference type="NCBI Taxonomy" id="136370"/>
    <lineage>
        <taxon>Eukaryota</taxon>
        <taxon>Fungi</taxon>
        <taxon>Dikarya</taxon>
        <taxon>Ascomycota</taxon>
        <taxon>Pezizomycotina</taxon>
        <taxon>Lecanoromycetes</taxon>
        <taxon>OSLEUM clade</taxon>
        <taxon>Umbilicariomycetidae</taxon>
        <taxon>Umbilicariales</taxon>
        <taxon>Umbilicariaceae</taxon>
        <taxon>Lasallia</taxon>
    </lineage>
</organism>
<keyword evidence="2 3" id="KW-0175">Coiled coil</keyword>
<reference evidence="5 6" key="1">
    <citation type="submission" date="2019-09" db="EMBL/GenBank/DDBJ databases">
        <title>The hologenome of the rock-dwelling lichen Lasallia pustulata.</title>
        <authorList>
            <person name="Greshake Tzovaras B."/>
            <person name="Segers F."/>
            <person name="Bicker A."/>
            <person name="Dal Grande F."/>
            <person name="Otte J."/>
            <person name="Hankeln T."/>
            <person name="Schmitt I."/>
            <person name="Ebersberger I."/>
        </authorList>
    </citation>
    <scope>NUCLEOTIDE SEQUENCE [LARGE SCALE GENOMIC DNA]</scope>
    <source>
        <strain evidence="5">A1-1</strain>
    </source>
</reference>
<feature type="compositionally biased region" description="Polar residues" evidence="4">
    <location>
        <begin position="441"/>
        <end position="461"/>
    </location>
</feature>
<evidence type="ECO:0000256" key="3">
    <source>
        <dbReference type="SAM" id="Coils"/>
    </source>
</evidence>
<comment type="caution">
    <text evidence="5">The sequence shown here is derived from an EMBL/GenBank/DDBJ whole genome shotgun (WGS) entry which is preliminary data.</text>
</comment>
<evidence type="ECO:0000256" key="2">
    <source>
        <dbReference type="ARBA" id="ARBA00023054"/>
    </source>
</evidence>